<sequence length="69" mass="8231">MEHYADLQRLLHAVHKYRQEGKLPDDPAELDEVCARVLNYDRFDETAIEWKRIADYEKELAGGEWPDRD</sequence>
<reference evidence="1 2" key="1">
    <citation type="submission" date="2018-08" db="EMBL/GenBank/DDBJ databases">
        <title>Erythrobacter zhengii sp.nov., a bacterium isolated from deep-sea sediment.</title>
        <authorList>
            <person name="Fang C."/>
            <person name="Wu Y.-H."/>
            <person name="Sun C."/>
            <person name="Wang H."/>
            <person name="Cheng H."/>
            <person name="Meng F.-X."/>
            <person name="Wang C.-S."/>
            <person name="Xu X.-W."/>
        </authorList>
    </citation>
    <scope>NUCLEOTIDE SEQUENCE [LARGE SCALE GENOMIC DNA]</scope>
    <source>
        <strain evidence="1 2">V18</strain>
    </source>
</reference>
<name>A0A418NP95_9SPHN</name>
<keyword evidence="2" id="KW-1185">Reference proteome</keyword>
<proteinExistence type="predicted"/>
<organism evidence="1 2">
    <name type="scientific">Aurantiacibacter zhengii</name>
    <dbReference type="NCBI Taxonomy" id="2307003"/>
    <lineage>
        <taxon>Bacteria</taxon>
        <taxon>Pseudomonadati</taxon>
        <taxon>Pseudomonadota</taxon>
        <taxon>Alphaproteobacteria</taxon>
        <taxon>Sphingomonadales</taxon>
        <taxon>Erythrobacteraceae</taxon>
        <taxon>Aurantiacibacter</taxon>
    </lineage>
</organism>
<comment type="caution">
    <text evidence="1">The sequence shown here is derived from an EMBL/GenBank/DDBJ whole genome shotgun (WGS) entry which is preliminary data.</text>
</comment>
<dbReference type="AlphaFoldDB" id="A0A418NP95"/>
<dbReference type="RefSeq" id="WP_119587625.1">
    <property type="nucleotide sequence ID" value="NZ_CAWODQ010000027.1"/>
</dbReference>
<dbReference type="Proteomes" id="UP000286576">
    <property type="component" value="Unassembled WGS sequence"/>
</dbReference>
<accession>A0A418NP95</accession>
<protein>
    <submittedName>
        <fullName evidence="1">Uncharacterized protein</fullName>
    </submittedName>
</protein>
<gene>
    <name evidence="1" type="ORF">D2V07_14225</name>
</gene>
<evidence type="ECO:0000313" key="2">
    <source>
        <dbReference type="Proteomes" id="UP000286576"/>
    </source>
</evidence>
<dbReference type="OrthoDB" id="7410887at2"/>
<dbReference type="EMBL" id="QXFL01000007">
    <property type="protein sequence ID" value="RIV84170.1"/>
    <property type="molecule type" value="Genomic_DNA"/>
</dbReference>
<evidence type="ECO:0000313" key="1">
    <source>
        <dbReference type="EMBL" id="RIV84170.1"/>
    </source>
</evidence>